<accession>A0A9Q0KN17</accession>
<protein>
    <submittedName>
        <fullName evidence="3">Uncharacterized protein</fullName>
    </submittedName>
</protein>
<dbReference type="Proteomes" id="UP001141806">
    <property type="component" value="Unassembled WGS sequence"/>
</dbReference>
<name>A0A9Q0KN17_9MAGN</name>
<evidence type="ECO:0000313" key="3">
    <source>
        <dbReference type="EMBL" id="KAJ4973547.1"/>
    </source>
</evidence>
<dbReference type="EMBL" id="JAMYWD010000004">
    <property type="protein sequence ID" value="KAJ4973547.1"/>
    <property type="molecule type" value="Genomic_DNA"/>
</dbReference>
<keyword evidence="1" id="KW-0175">Coiled coil</keyword>
<sequence>MGDTSASSSSGDTSCDSYSSSGSSSSTSTEGVSEQVDIEELFLQMSKDSMLALRAKMLGASKGTEKATKSSLVVASKHGAVTTLPVTPVSEVTKEKSRKRGRGDPSNKVLADAARPYSKALLPDKGKLNFLSRDLIPQGREDLSAIGTDDGANKVSKIGDPQIATEIVSGYILPRDSEMVRSLPTNSLCSGLNTLTIAILNYEWEKAKTERDSVESKLVAKEEERRTWKAKAFNLTSEVSQARADRYKEEVKIVEERAQWAVTSVVRLYKKSTASLDMVQRRSMPAFSFGAQALMDFIDERVPDLDYRGSNLLVGVAVPPSNEELDDDDFLFDYQIPHFGSLMHQGSKLSLNPLPATPDNDLSSPDPSALDSGGTPPLDPAVPYTAGVPR</sequence>
<feature type="compositionally biased region" description="Low complexity" evidence="2">
    <location>
        <begin position="358"/>
        <end position="372"/>
    </location>
</feature>
<dbReference type="AlphaFoldDB" id="A0A9Q0KN17"/>
<feature type="compositionally biased region" description="Low complexity" evidence="2">
    <location>
        <begin position="1"/>
        <end position="33"/>
    </location>
</feature>
<feature type="region of interest" description="Disordered" evidence="2">
    <location>
        <begin position="349"/>
        <end position="390"/>
    </location>
</feature>
<keyword evidence="4" id="KW-1185">Reference proteome</keyword>
<feature type="coiled-coil region" evidence="1">
    <location>
        <begin position="204"/>
        <end position="257"/>
    </location>
</feature>
<reference evidence="3" key="1">
    <citation type="journal article" date="2023" name="Plant J.">
        <title>The genome of the king protea, Protea cynaroides.</title>
        <authorList>
            <person name="Chang J."/>
            <person name="Duong T.A."/>
            <person name="Schoeman C."/>
            <person name="Ma X."/>
            <person name="Roodt D."/>
            <person name="Barker N."/>
            <person name="Li Z."/>
            <person name="Van de Peer Y."/>
            <person name="Mizrachi E."/>
        </authorList>
    </citation>
    <scope>NUCLEOTIDE SEQUENCE</scope>
    <source>
        <tissue evidence="3">Young leaves</tissue>
    </source>
</reference>
<evidence type="ECO:0000256" key="1">
    <source>
        <dbReference type="SAM" id="Coils"/>
    </source>
</evidence>
<gene>
    <name evidence="3" type="ORF">NE237_006721</name>
</gene>
<evidence type="ECO:0000256" key="2">
    <source>
        <dbReference type="SAM" id="MobiDB-lite"/>
    </source>
</evidence>
<proteinExistence type="predicted"/>
<feature type="region of interest" description="Disordered" evidence="2">
    <location>
        <begin position="1"/>
        <end position="34"/>
    </location>
</feature>
<feature type="region of interest" description="Disordered" evidence="2">
    <location>
        <begin position="89"/>
        <end position="109"/>
    </location>
</feature>
<organism evidence="3 4">
    <name type="scientific">Protea cynaroides</name>
    <dbReference type="NCBI Taxonomy" id="273540"/>
    <lineage>
        <taxon>Eukaryota</taxon>
        <taxon>Viridiplantae</taxon>
        <taxon>Streptophyta</taxon>
        <taxon>Embryophyta</taxon>
        <taxon>Tracheophyta</taxon>
        <taxon>Spermatophyta</taxon>
        <taxon>Magnoliopsida</taxon>
        <taxon>Proteales</taxon>
        <taxon>Proteaceae</taxon>
        <taxon>Protea</taxon>
    </lineage>
</organism>
<evidence type="ECO:0000313" key="4">
    <source>
        <dbReference type="Proteomes" id="UP001141806"/>
    </source>
</evidence>
<comment type="caution">
    <text evidence="3">The sequence shown here is derived from an EMBL/GenBank/DDBJ whole genome shotgun (WGS) entry which is preliminary data.</text>
</comment>